<evidence type="ECO:0000313" key="3">
    <source>
        <dbReference type="Proteomes" id="UP000326725"/>
    </source>
</evidence>
<keyword evidence="1" id="KW-0732">Signal</keyword>
<name>A0A5K1I061_9GAMM</name>
<feature type="signal peptide" evidence="1">
    <location>
        <begin position="1"/>
        <end position="18"/>
    </location>
</feature>
<dbReference type="PROSITE" id="PS51257">
    <property type="entry name" value="PROKAR_LIPOPROTEIN"/>
    <property type="match status" value="1"/>
</dbReference>
<proteinExistence type="predicted"/>
<dbReference type="EMBL" id="CABVOU010000024">
    <property type="protein sequence ID" value="VVZ94796.1"/>
    <property type="molecule type" value="Genomic_DNA"/>
</dbReference>
<evidence type="ECO:0000313" key="2">
    <source>
        <dbReference type="EMBL" id="VVZ94796.1"/>
    </source>
</evidence>
<evidence type="ECO:0000256" key="1">
    <source>
        <dbReference type="SAM" id="SignalP"/>
    </source>
</evidence>
<dbReference type="AlphaFoldDB" id="A0A5K1I061"/>
<organism evidence="2 3">
    <name type="scientific">Halomonas lysinitropha</name>
    <dbReference type="NCBI Taxonomy" id="2607506"/>
    <lineage>
        <taxon>Bacteria</taxon>
        <taxon>Pseudomonadati</taxon>
        <taxon>Pseudomonadota</taxon>
        <taxon>Gammaproteobacteria</taxon>
        <taxon>Oceanospirillales</taxon>
        <taxon>Halomonadaceae</taxon>
        <taxon>Halomonas</taxon>
    </lineage>
</organism>
<keyword evidence="3" id="KW-1185">Reference proteome</keyword>
<dbReference type="RefSeq" id="WP_151442556.1">
    <property type="nucleotide sequence ID" value="NZ_CABVOU010000024.1"/>
</dbReference>
<gene>
    <name evidence="2" type="ORF">HALO32_00856</name>
</gene>
<evidence type="ECO:0008006" key="4">
    <source>
        <dbReference type="Google" id="ProtNLM"/>
    </source>
</evidence>
<sequence>MRLTPLVILLAAWLTGCATPTPPEPREIHLAATPETTLREAMDLLMERGYVIRHADGDLGRLEAVLGRMPGYVVSLRVAGQGDGSQASFIATRGGRPLPPSVLAPLLTDLQSRLRLSP</sequence>
<dbReference type="Proteomes" id="UP000326725">
    <property type="component" value="Unassembled WGS sequence"/>
</dbReference>
<feature type="chain" id="PRO_5023802794" description="Lipoprotein" evidence="1">
    <location>
        <begin position="19"/>
        <end position="118"/>
    </location>
</feature>
<accession>A0A5K1I061</accession>
<reference evidence="2 3" key="1">
    <citation type="submission" date="2019-09" db="EMBL/GenBank/DDBJ databases">
        <authorList>
            <person name="Criscuolo A."/>
        </authorList>
    </citation>
    <scope>NUCLEOTIDE SEQUENCE [LARGE SCALE GENOMIC DNA]</scope>
    <source>
        <strain evidence="3">3(2)</strain>
    </source>
</reference>
<protein>
    <recommendedName>
        <fullName evidence="4">Lipoprotein</fullName>
    </recommendedName>
</protein>